<organism evidence="2 3">
    <name type="scientific">Edaphochlamys debaryana</name>
    <dbReference type="NCBI Taxonomy" id="47281"/>
    <lineage>
        <taxon>Eukaryota</taxon>
        <taxon>Viridiplantae</taxon>
        <taxon>Chlorophyta</taxon>
        <taxon>core chlorophytes</taxon>
        <taxon>Chlorophyceae</taxon>
        <taxon>CS clade</taxon>
        <taxon>Chlamydomonadales</taxon>
        <taxon>Chlamydomonadales incertae sedis</taxon>
        <taxon>Edaphochlamys</taxon>
    </lineage>
</organism>
<feature type="region of interest" description="Disordered" evidence="1">
    <location>
        <begin position="386"/>
        <end position="407"/>
    </location>
</feature>
<reference evidence="2" key="1">
    <citation type="journal article" date="2020" name="bioRxiv">
        <title>Comparative genomics of Chlamydomonas.</title>
        <authorList>
            <person name="Craig R.J."/>
            <person name="Hasan A.R."/>
            <person name="Ness R.W."/>
            <person name="Keightley P.D."/>
        </authorList>
    </citation>
    <scope>NUCLEOTIDE SEQUENCE</scope>
    <source>
        <strain evidence="2">CCAP 11/70</strain>
    </source>
</reference>
<accession>A0A835XIT5</accession>
<keyword evidence="3" id="KW-1185">Reference proteome</keyword>
<feature type="compositionally biased region" description="Basic and acidic residues" evidence="1">
    <location>
        <begin position="516"/>
        <end position="527"/>
    </location>
</feature>
<dbReference type="AlphaFoldDB" id="A0A835XIT5"/>
<sequence length="817" mass="83443">MPAPVGFMAAAGFVSGGGGLAAGAWPPQSSVGGGAGEVNAAGGFGAYGPAGGGMSMMLQQAIAEPQPQSGPPGAGGSTAVQPAPPTAAGGAGASQQDPLFAAAARELDTFVRNPSKWLQDLAPKLARQSGQLEAAKKRLGSLLLALHAVGEGQTLEAEAEAALAAAWSGPSDWQPGQTGADLQVLRQGPGPLYIDSPERGPQPVLLGSDSTGVTWWLVTMYCKRCADCGRLYQHHRTRGREREAEGGPKATELTKTCAVLGHKYWKIRQLALAQPPPSDPSQHLPGKVHTFPPHKKGGPKQQLLVLSQPPAAWLTVELAKGDAASDDAGTGAAVGAGAGAPSSTRRAAASEHRGNSSGSDAARSGASTGGGAGAASGLGLAAAASHGAAGWPEQDGRASGRAPMVESAPEAGGVAGAVEAAEMRFTCGTGPAAAGAGAQLLAVATGEGSVGGSGGNSAVAATGWRPELADALAAPHGPLVTTSEPHAPGISGCVAGGATAEAGAARAAPGTAPERQGADEGSSRRQCTDGSRAARNAEQGLPTADAALALEAVNDFFKWDGLVGILNTFLHKLDHPRHSRSKVLGLRDAHAGGLGLLHMILAKARAPLPLKSEEQLRREVEAEGIEEWGDVLADLHDGAPDEVQDKWPVDAGGPEGLRRQGQVVAAFECLAGAWPGHEAAFKQLLLQRDPLWQDTALTTCVRHGLLHVLEWLLPAPRATVLYLTHIKGTGLLGRTVVVGTRELQASQLVLCDLSSLVVFFARSNARRRLERAVAEVWPDPADRPEVCPTAAGSKDELKRGMERLVADLAGLQLQRSV</sequence>
<dbReference type="EMBL" id="JAEHOE010000190">
    <property type="protein sequence ID" value="KAG2483081.1"/>
    <property type="molecule type" value="Genomic_DNA"/>
</dbReference>
<evidence type="ECO:0000256" key="1">
    <source>
        <dbReference type="SAM" id="MobiDB-lite"/>
    </source>
</evidence>
<dbReference type="OrthoDB" id="552514at2759"/>
<evidence type="ECO:0000313" key="3">
    <source>
        <dbReference type="Proteomes" id="UP000612055"/>
    </source>
</evidence>
<evidence type="ECO:0000313" key="2">
    <source>
        <dbReference type="EMBL" id="KAG2483081.1"/>
    </source>
</evidence>
<feature type="region of interest" description="Disordered" evidence="1">
    <location>
        <begin position="324"/>
        <end position="373"/>
    </location>
</feature>
<feature type="region of interest" description="Disordered" evidence="1">
    <location>
        <begin position="504"/>
        <end position="538"/>
    </location>
</feature>
<comment type="caution">
    <text evidence="2">The sequence shown here is derived from an EMBL/GenBank/DDBJ whole genome shotgun (WGS) entry which is preliminary data.</text>
</comment>
<feature type="compositionally biased region" description="Low complexity" evidence="1">
    <location>
        <begin position="355"/>
        <end position="366"/>
    </location>
</feature>
<protein>
    <submittedName>
        <fullName evidence="2">Uncharacterized protein</fullName>
    </submittedName>
</protein>
<feature type="region of interest" description="Disordered" evidence="1">
    <location>
        <begin position="273"/>
        <end position="301"/>
    </location>
</feature>
<proteinExistence type="predicted"/>
<gene>
    <name evidence="2" type="ORF">HYH03_018022</name>
</gene>
<name>A0A835XIT5_9CHLO</name>
<feature type="region of interest" description="Disordered" evidence="1">
    <location>
        <begin position="64"/>
        <end position="95"/>
    </location>
</feature>
<feature type="compositionally biased region" description="Low complexity" evidence="1">
    <location>
        <begin position="504"/>
        <end position="515"/>
    </location>
</feature>
<dbReference type="Proteomes" id="UP000612055">
    <property type="component" value="Unassembled WGS sequence"/>
</dbReference>